<comment type="caution">
    <text evidence="2">The sequence shown here is derived from an EMBL/GenBank/DDBJ whole genome shotgun (WGS) entry which is preliminary data.</text>
</comment>
<accession>A0A9P6EUU6</accession>
<proteinExistence type="predicted"/>
<dbReference type="EMBL" id="MU157824">
    <property type="protein sequence ID" value="KAF9535258.1"/>
    <property type="molecule type" value="Genomic_DNA"/>
</dbReference>
<gene>
    <name evidence="2" type="ORF">CPB83DRAFT_887989</name>
</gene>
<dbReference type="AlphaFoldDB" id="A0A9P6EUU6"/>
<sequence length="361" mass="40353">MPNTSSRNSKGVNTLLHTLRGEQFRHLQNLNHSTARLSASSSHTIPALPIRLASTEIYSSDPAPATSTSRDAVRPPWSGPAPPKSWRPIRATDSHDTPQWRAEALRIAFSLIVDGDRNIPGIQQPSPIPPLSLLCLQLILAKYTSPHNSQFREEVVPYIPDHLRRGLVRHCAVHAPLPSWKLEALYEPDGHADGEILVVGPSANLKDDHFTLMSSVQQLTVAQSLPVSDDGGHPVRAQDWSWEEDDHSYQALHSVILLSTFLSTSTFLSLPATLTYLALIDLSTPLPLHRLPKICPLLVILDLSFNLWLVEPESEGLKSIERIDWTRWNDLNRVGLRGCFVSDELLQRINKGRWDDIEVIQ</sequence>
<keyword evidence="3" id="KW-1185">Reference proteome</keyword>
<evidence type="ECO:0000256" key="1">
    <source>
        <dbReference type="SAM" id="MobiDB-lite"/>
    </source>
</evidence>
<protein>
    <submittedName>
        <fullName evidence="2">Uncharacterized protein</fullName>
    </submittedName>
</protein>
<evidence type="ECO:0000313" key="2">
    <source>
        <dbReference type="EMBL" id="KAF9535258.1"/>
    </source>
</evidence>
<evidence type="ECO:0000313" key="3">
    <source>
        <dbReference type="Proteomes" id="UP000807306"/>
    </source>
</evidence>
<name>A0A9P6EUU6_9AGAR</name>
<dbReference type="OrthoDB" id="3264363at2759"/>
<reference evidence="2" key="1">
    <citation type="submission" date="2020-11" db="EMBL/GenBank/DDBJ databases">
        <authorList>
            <consortium name="DOE Joint Genome Institute"/>
            <person name="Ahrendt S."/>
            <person name="Riley R."/>
            <person name="Andreopoulos W."/>
            <person name="Labutti K."/>
            <person name="Pangilinan J."/>
            <person name="Ruiz-Duenas F.J."/>
            <person name="Barrasa J.M."/>
            <person name="Sanchez-Garcia M."/>
            <person name="Camarero S."/>
            <person name="Miyauchi S."/>
            <person name="Serrano A."/>
            <person name="Linde D."/>
            <person name="Babiker R."/>
            <person name="Drula E."/>
            <person name="Ayuso-Fernandez I."/>
            <person name="Pacheco R."/>
            <person name="Padilla G."/>
            <person name="Ferreira P."/>
            <person name="Barriuso J."/>
            <person name="Kellner H."/>
            <person name="Castanera R."/>
            <person name="Alfaro M."/>
            <person name="Ramirez L."/>
            <person name="Pisabarro A.G."/>
            <person name="Kuo A."/>
            <person name="Tritt A."/>
            <person name="Lipzen A."/>
            <person name="He G."/>
            <person name="Yan M."/>
            <person name="Ng V."/>
            <person name="Cullen D."/>
            <person name="Martin F."/>
            <person name="Rosso M.-N."/>
            <person name="Henrissat B."/>
            <person name="Hibbett D."/>
            <person name="Martinez A.T."/>
            <person name="Grigoriev I.V."/>
        </authorList>
    </citation>
    <scope>NUCLEOTIDE SEQUENCE</scope>
    <source>
        <strain evidence="2">CBS 506.95</strain>
    </source>
</reference>
<feature type="region of interest" description="Disordered" evidence="1">
    <location>
        <begin position="59"/>
        <end position="95"/>
    </location>
</feature>
<organism evidence="2 3">
    <name type="scientific">Crepidotus variabilis</name>
    <dbReference type="NCBI Taxonomy" id="179855"/>
    <lineage>
        <taxon>Eukaryota</taxon>
        <taxon>Fungi</taxon>
        <taxon>Dikarya</taxon>
        <taxon>Basidiomycota</taxon>
        <taxon>Agaricomycotina</taxon>
        <taxon>Agaricomycetes</taxon>
        <taxon>Agaricomycetidae</taxon>
        <taxon>Agaricales</taxon>
        <taxon>Agaricineae</taxon>
        <taxon>Crepidotaceae</taxon>
        <taxon>Crepidotus</taxon>
    </lineage>
</organism>
<dbReference type="Proteomes" id="UP000807306">
    <property type="component" value="Unassembled WGS sequence"/>
</dbReference>